<dbReference type="AlphaFoldDB" id="G7YK88"/>
<gene>
    <name evidence="1" type="ORF">CLF_110091</name>
</gene>
<name>G7YK88_CLOSI</name>
<protein>
    <submittedName>
        <fullName evidence="1">Uncharacterized protein</fullName>
    </submittedName>
</protein>
<organism evidence="1 2">
    <name type="scientific">Clonorchis sinensis</name>
    <name type="common">Chinese liver fluke</name>
    <dbReference type="NCBI Taxonomy" id="79923"/>
    <lineage>
        <taxon>Eukaryota</taxon>
        <taxon>Metazoa</taxon>
        <taxon>Spiralia</taxon>
        <taxon>Lophotrochozoa</taxon>
        <taxon>Platyhelminthes</taxon>
        <taxon>Trematoda</taxon>
        <taxon>Digenea</taxon>
        <taxon>Opisthorchiida</taxon>
        <taxon>Opisthorchiata</taxon>
        <taxon>Opisthorchiidae</taxon>
        <taxon>Clonorchis</taxon>
    </lineage>
</organism>
<reference key="2">
    <citation type="submission" date="2011-10" db="EMBL/GenBank/DDBJ databases">
        <title>The genome and transcriptome sequence of Clonorchis sinensis provide insights into the carcinogenic liver fluke.</title>
        <authorList>
            <person name="Wang X."/>
            <person name="Huang Y."/>
            <person name="Chen W."/>
            <person name="Liu H."/>
            <person name="Guo L."/>
            <person name="Chen Y."/>
            <person name="Luo F."/>
            <person name="Zhou W."/>
            <person name="Sun J."/>
            <person name="Mao Q."/>
            <person name="Liang P."/>
            <person name="Zhou C."/>
            <person name="Tian Y."/>
            <person name="Men J."/>
            <person name="Lv X."/>
            <person name="Huang L."/>
            <person name="Zhou J."/>
            <person name="Hu Y."/>
            <person name="Li R."/>
            <person name="Zhang F."/>
            <person name="Lei H."/>
            <person name="Li X."/>
            <person name="Hu X."/>
            <person name="Liang C."/>
            <person name="Xu J."/>
            <person name="Wu Z."/>
            <person name="Yu X."/>
        </authorList>
    </citation>
    <scope>NUCLEOTIDE SEQUENCE</scope>
    <source>
        <strain>Henan</strain>
    </source>
</reference>
<sequence>MKELNLGRSGTLSELISELTFACRSKAVLTLRHAALNLVNLTVFGDVGAQLDVIVIWLSTLALHLDVVVQYFALLSTAFLLTKPYQWLTSTKSIYKSTPIIRPFADLTMNSSVNGYRFIGIPPFAAPLKDSTQFYHTNMRVQLEQVQFSDE</sequence>
<evidence type="ECO:0000313" key="2">
    <source>
        <dbReference type="Proteomes" id="UP000008909"/>
    </source>
</evidence>
<dbReference type="Proteomes" id="UP000008909">
    <property type="component" value="Unassembled WGS sequence"/>
</dbReference>
<accession>G7YK88</accession>
<proteinExistence type="predicted"/>
<evidence type="ECO:0000313" key="1">
    <source>
        <dbReference type="EMBL" id="GAA53370.1"/>
    </source>
</evidence>
<keyword evidence="2" id="KW-1185">Reference proteome</keyword>
<reference evidence="1" key="1">
    <citation type="journal article" date="2011" name="Genome Biol.">
        <title>The draft genome of the carcinogenic human liver fluke Clonorchis sinensis.</title>
        <authorList>
            <person name="Wang X."/>
            <person name="Chen W."/>
            <person name="Huang Y."/>
            <person name="Sun J."/>
            <person name="Men J."/>
            <person name="Liu H."/>
            <person name="Luo F."/>
            <person name="Guo L."/>
            <person name="Lv X."/>
            <person name="Deng C."/>
            <person name="Zhou C."/>
            <person name="Fan Y."/>
            <person name="Li X."/>
            <person name="Huang L."/>
            <person name="Hu Y."/>
            <person name="Liang C."/>
            <person name="Hu X."/>
            <person name="Xu J."/>
            <person name="Yu X."/>
        </authorList>
    </citation>
    <scope>NUCLEOTIDE SEQUENCE [LARGE SCALE GENOMIC DNA]</scope>
    <source>
        <strain evidence="1">Henan</strain>
    </source>
</reference>
<dbReference type="EMBL" id="DF143479">
    <property type="protein sequence ID" value="GAA53370.1"/>
    <property type="molecule type" value="Genomic_DNA"/>
</dbReference>